<dbReference type="SMART" id="SM00595">
    <property type="entry name" value="MADF"/>
    <property type="match status" value="1"/>
</dbReference>
<organism evidence="6 7">
    <name type="scientific">Popillia japonica</name>
    <name type="common">Japanese beetle</name>
    <dbReference type="NCBI Taxonomy" id="7064"/>
    <lineage>
        <taxon>Eukaryota</taxon>
        <taxon>Metazoa</taxon>
        <taxon>Ecdysozoa</taxon>
        <taxon>Arthropoda</taxon>
        <taxon>Hexapoda</taxon>
        <taxon>Insecta</taxon>
        <taxon>Pterygota</taxon>
        <taxon>Neoptera</taxon>
        <taxon>Endopterygota</taxon>
        <taxon>Coleoptera</taxon>
        <taxon>Polyphaga</taxon>
        <taxon>Scarabaeiformia</taxon>
        <taxon>Scarabaeidae</taxon>
        <taxon>Rutelinae</taxon>
        <taxon>Popillia</taxon>
    </lineage>
</organism>
<dbReference type="AlphaFoldDB" id="A0AAW1LZ84"/>
<sequence>MNNFELIKAVRARKPLWDKSTWDKVDVVTREELWIEVATRMDVPKEIVKARWKNLRDSYRKILRKMSVTEFADPKWPFFKSMEFLKEITLNIKPRNMDITLRKNETQIEADYSLTLLSPSVDDDEPLDPLSFAQKLNRQQALYQQSSNRRSSPFRGRKRSLDDDEVSVDILELENSSGTAETVLSKQTVEKQLSSRTSLPDDDDYQFLLSLYPHLRLVSAKRKLMLRMKIEQLIYNELYVSSSTSTQTSSSRESNIKGVREEKHNL</sequence>
<dbReference type="InterPro" id="IPR006578">
    <property type="entry name" value="MADF-dom"/>
</dbReference>
<evidence type="ECO:0000259" key="5">
    <source>
        <dbReference type="PROSITE" id="PS51031"/>
    </source>
</evidence>
<dbReference type="InterPro" id="IPR001606">
    <property type="entry name" value="ARID_dom"/>
</dbReference>
<feature type="domain" description="BESS" evidence="5">
    <location>
        <begin position="201"/>
        <end position="240"/>
    </location>
</feature>
<dbReference type="GO" id="GO:0005634">
    <property type="term" value="C:nucleus"/>
    <property type="evidence" value="ECO:0007669"/>
    <property type="project" value="UniProtKB-SubCell"/>
</dbReference>
<dbReference type="Proteomes" id="UP001458880">
    <property type="component" value="Unassembled WGS sequence"/>
</dbReference>
<dbReference type="InterPro" id="IPR039353">
    <property type="entry name" value="TF_Adf1"/>
</dbReference>
<feature type="compositionally biased region" description="Basic and acidic residues" evidence="2">
    <location>
        <begin position="254"/>
        <end position="266"/>
    </location>
</feature>
<evidence type="ECO:0000259" key="4">
    <source>
        <dbReference type="PROSITE" id="PS51029"/>
    </source>
</evidence>
<feature type="domain" description="ARID" evidence="3">
    <location>
        <begin position="1"/>
        <end position="71"/>
    </location>
</feature>
<dbReference type="PROSITE" id="PS51011">
    <property type="entry name" value="ARID"/>
    <property type="match status" value="1"/>
</dbReference>
<proteinExistence type="predicted"/>
<evidence type="ECO:0000256" key="1">
    <source>
        <dbReference type="PROSITE-ProRule" id="PRU00371"/>
    </source>
</evidence>
<dbReference type="PANTHER" id="PTHR12243:SF67">
    <property type="entry name" value="COREPRESSOR OF PANGOLIN, ISOFORM A-RELATED"/>
    <property type="match status" value="1"/>
</dbReference>
<evidence type="ECO:0000313" key="7">
    <source>
        <dbReference type="Proteomes" id="UP001458880"/>
    </source>
</evidence>
<evidence type="ECO:0000313" key="6">
    <source>
        <dbReference type="EMBL" id="KAK9739036.1"/>
    </source>
</evidence>
<accession>A0AAW1LZ84</accession>
<dbReference type="GO" id="GO:0005667">
    <property type="term" value="C:transcription regulator complex"/>
    <property type="evidence" value="ECO:0007669"/>
    <property type="project" value="TreeGrafter"/>
</dbReference>
<dbReference type="InterPro" id="IPR004210">
    <property type="entry name" value="BESS_motif"/>
</dbReference>
<dbReference type="PROSITE" id="PS51031">
    <property type="entry name" value="BESS"/>
    <property type="match status" value="1"/>
</dbReference>
<feature type="region of interest" description="Disordered" evidence="2">
    <location>
        <begin position="142"/>
        <end position="161"/>
    </location>
</feature>
<gene>
    <name evidence="6" type="ORF">QE152_g9328</name>
</gene>
<keyword evidence="7" id="KW-1185">Reference proteome</keyword>
<feature type="domain" description="MADF" evidence="4">
    <location>
        <begin position="5"/>
        <end position="90"/>
    </location>
</feature>
<dbReference type="PROSITE" id="PS51029">
    <property type="entry name" value="MADF"/>
    <property type="match status" value="1"/>
</dbReference>
<dbReference type="GO" id="GO:0006357">
    <property type="term" value="P:regulation of transcription by RNA polymerase II"/>
    <property type="evidence" value="ECO:0007669"/>
    <property type="project" value="TreeGrafter"/>
</dbReference>
<keyword evidence="1" id="KW-0539">Nucleus</keyword>
<comment type="caution">
    <text evidence="6">The sequence shown here is derived from an EMBL/GenBank/DDBJ whole genome shotgun (WGS) entry which is preliminary data.</text>
</comment>
<reference evidence="6 7" key="1">
    <citation type="journal article" date="2024" name="BMC Genomics">
        <title>De novo assembly and annotation of Popillia japonica's genome with initial clues to its potential as an invasive pest.</title>
        <authorList>
            <person name="Cucini C."/>
            <person name="Boschi S."/>
            <person name="Funari R."/>
            <person name="Cardaioli E."/>
            <person name="Iannotti N."/>
            <person name="Marturano G."/>
            <person name="Paoli F."/>
            <person name="Bruttini M."/>
            <person name="Carapelli A."/>
            <person name="Frati F."/>
            <person name="Nardi F."/>
        </authorList>
    </citation>
    <scope>NUCLEOTIDE SEQUENCE [LARGE SCALE GENOMIC DNA]</scope>
    <source>
        <strain evidence="6">DMR45628</strain>
    </source>
</reference>
<comment type="subcellular location">
    <subcellularLocation>
        <location evidence="1">Nucleus</location>
    </subcellularLocation>
</comment>
<name>A0AAW1LZ84_POPJA</name>
<dbReference type="Pfam" id="PF02944">
    <property type="entry name" value="BESS"/>
    <property type="match status" value="1"/>
</dbReference>
<feature type="compositionally biased region" description="Polar residues" evidence="2">
    <location>
        <begin position="142"/>
        <end position="151"/>
    </location>
</feature>
<evidence type="ECO:0000259" key="3">
    <source>
        <dbReference type="PROSITE" id="PS51011"/>
    </source>
</evidence>
<protein>
    <submittedName>
        <fullName evidence="6">Alcohol dehydrogenase transcription factor Myb/SANT-like</fullName>
    </submittedName>
</protein>
<dbReference type="Pfam" id="PF10545">
    <property type="entry name" value="MADF_DNA_bdg"/>
    <property type="match status" value="1"/>
</dbReference>
<feature type="region of interest" description="Disordered" evidence="2">
    <location>
        <begin position="244"/>
        <end position="266"/>
    </location>
</feature>
<dbReference type="PANTHER" id="PTHR12243">
    <property type="entry name" value="MADF DOMAIN TRANSCRIPTION FACTOR"/>
    <property type="match status" value="1"/>
</dbReference>
<dbReference type="GO" id="GO:0003677">
    <property type="term" value="F:DNA binding"/>
    <property type="evidence" value="ECO:0007669"/>
    <property type="project" value="InterPro"/>
</dbReference>
<dbReference type="EMBL" id="JASPKY010000079">
    <property type="protein sequence ID" value="KAK9739036.1"/>
    <property type="molecule type" value="Genomic_DNA"/>
</dbReference>
<evidence type="ECO:0000256" key="2">
    <source>
        <dbReference type="SAM" id="MobiDB-lite"/>
    </source>
</evidence>